<sequence length="344" mass="37514">MLQTSKQTPIKSPFNNATTAEKVMKGIDLRGKNVIVTGGYSGIGLRTTEALANAGAHVIVPARTISKAQPVTERIRNAELGVLDLMDPASIDRFAEGFLNSGRPLDLLIECAGIMFPPLNRDRRGNESQFSTNYLGHFQLTAKLYPALKKAQNARVIVMSSRAQSWNGVDFADPNFNGRQYDPKVAYAQSKVADALFAVELNKRAETDGVQAFAVHPGLVPGTGLGRYTTHNGAVRQAVSFVLNGMHMTHLVNAQHVIHAKLQHQDEYDYFKTADQGAASTLWAATSPLLTNRGGVFIEDCNISQEVSADSDSKYGVRPWSIDPQAAERLWGIGEKLTGCRFLD</sequence>
<dbReference type="InterPro" id="IPR002347">
    <property type="entry name" value="SDR_fam"/>
</dbReference>
<evidence type="ECO:0000256" key="1">
    <source>
        <dbReference type="ARBA" id="ARBA00006484"/>
    </source>
</evidence>
<dbReference type="InterPro" id="IPR036291">
    <property type="entry name" value="NAD(P)-bd_dom_sf"/>
</dbReference>
<reference evidence="3 4" key="1">
    <citation type="journal article" date="2015" name="Genome Announc.">
        <title>Expanding the biotechnology potential of lactobacilli through comparative genomics of 213 strains and associated genera.</title>
        <authorList>
            <person name="Sun Z."/>
            <person name="Harris H.M."/>
            <person name="McCann A."/>
            <person name="Guo C."/>
            <person name="Argimon S."/>
            <person name="Zhang W."/>
            <person name="Yang X."/>
            <person name="Jeffery I.B."/>
            <person name="Cooney J.C."/>
            <person name="Kagawa T.F."/>
            <person name="Liu W."/>
            <person name="Song Y."/>
            <person name="Salvetti E."/>
            <person name="Wrobel A."/>
            <person name="Rasinkangas P."/>
            <person name="Parkhill J."/>
            <person name="Rea M.C."/>
            <person name="O'Sullivan O."/>
            <person name="Ritari J."/>
            <person name="Douillard F.P."/>
            <person name="Paul Ross R."/>
            <person name="Yang R."/>
            <person name="Briner A.E."/>
            <person name="Felis G.E."/>
            <person name="de Vos W.M."/>
            <person name="Barrangou R."/>
            <person name="Klaenhammer T.R."/>
            <person name="Caufield P.W."/>
            <person name="Cui Y."/>
            <person name="Zhang H."/>
            <person name="O'Toole P.W."/>
        </authorList>
    </citation>
    <scope>NUCLEOTIDE SEQUENCE [LARGE SCALE GENOMIC DNA]</scope>
    <source>
        <strain evidence="3 4">DSM 14421</strain>
    </source>
</reference>
<accession>A0A0R1S4X4</accession>
<keyword evidence="2" id="KW-0560">Oxidoreductase</keyword>
<dbReference type="PANTHER" id="PTHR24320">
    <property type="entry name" value="RETINOL DEHYDROGENASE"/>
    <property type="match status" value="1"/>
</dbReference>
<dbReference type="AlphaFoldDB" id="A0A0R1S4X4"/>
<comment type="similarity">
    <text evidence="1">Belongs to the short-chain dehydrogenases/reductases (SDR) family.</text>
</comment>
<dbReference type="EMBL" id="AZEY01000098">
    <property type="protein sequence ID" value="KRL64055.1"/>
    <property type="molecule type" value="Genomic_DNA"/>
</dbReference>
<dbReference type="Pfam" id="PF00106">
    <property type="entry name" value="adh_short"/>
    <property type="match status" value="1"/>
</dbReference>
<dbReference type="PRINTS" id="PR00081">
    <property type="entry name" value="GDHRDH"/>
</dbReference>
<organism evidence="3 4">
    <name type="scientific">Lentilactobacillus diolivorans DSM 14421</name>
    <dbReference type="NCBI Taxonomy" id="1423739"/>
    <lineage>
        <taxon>Bacteria</taxon>
        <taxon>Bacillati</taxon>
        <taxon>Bacillota</taxon>
        <taxon>Bacilli</taxon>
        <taxon>Lactobacillales</taxon>
        <taxon>Lactobacillaceae</taxon>
        <taxon>Lentilactobacillus</taxon>
    </lineage>
</organism>
<dbReference type="PATRIC" id="fig|1423739.3.peg.1381"/>
<comment type="caution">
    <text evidence="3">The sequence shown here is derived from an EMBL/GenBank/DDBJ whole genome shotgun (WGS) entry which is preliminary data.</text>
</comment>
<dbReference type="PANTHER" id="PTHR24320:SF148">
    <property type="entry name" value="NAD(P)-BINDING ROSSMANN-FOLD SUPERFAMILY PROTEIN"/>
    <property type="match status" value="1"/>
</dbReference>
<evidence type="ECO:0000256" key="2">
    <source>
        <dbReference type="ARBA" id="ARBA00023002"/>
    </source>
</evidence>
<evidence type="ECO:0000313" key="4">
    <source>
        <dbReference type="Proteomes" id="UP000052013"/>
    </source>
</evidence>
<evidence type="ECO:0000313" key="3">
    <source>
        <dbReference type="EMBL" id="KRL64055.1"/>
    </source>
</evidence>
<dbReference type="RefSeq" id="WP_057865747.1">
    <property type="nucleotide sequence ID" value="NZ_AZEY01000098.1"/>
</dbReference>
<proteinExistence type="inferred from homology"/>
<dbReference type="STRING" id="1423739.FC85_GL001318"/>
<dbReference type="Proteomes" id="UP000052013">
    <property type="component" value="Unassembled WGS sequence"/>
</dbReference>
<gene>
    <name evidence="3" type="ORF">FC85_GL001318</name>
</gene>
<protein>
    <submittedName>
        <fullName evidence="3">Short-chain dehydrogenase reductase SDR</fullName>
    </submittedName>
</protein>
<dbReference type="GO" id="GO:0016491">
    <property type="term" value="F:oxidoreductase activity"/>
    <property type="evidence" value="ECO:0007669"/>
    <property type="project" value="UniProtKB-KW"/>
</dbReference>
<dbReference type="Gene3D" id="3.40.50.720">
    <property type="entry name" value="NAD(P)-binding Rossmann-like Domain"/>
    <property type="match status" value="1"/>
</dbReference>
<dbReference type="SUPFAM" id="SSF51735">
    <property type="entry name" value="NAD(P)-binding Rossmann-fold domains"/>
    <property type="match status" value="1"/>
</dbReference>
<name>A0A0R1S4X4_9LACO</name>